<gene>
    <name evidence="11" type="ORF">B0I29_107268</name>
</gene>
<evidence type="ECO:0000256" key="4">
    <source>
        <dbReference type="ARBA" id="ARBA00022723"/>
    </source>
</evidence>
<sequence>MTDVQTRTEAATHHECASASGATSTRRCILVGAGALGAGAVLAACGTDSSGTNPNGTDFDTNPAPAGSTAAGGTGDGDTGDSGGSATVLVAASKVAVGGGVITNDLVVTQPTEGTFKAFSKVCTHQGCEVSEIADGQIICRCHNSFFSIKDGAPTSGPAQQPLTETKVELDGDNVVKAA</sequence>
<comment type="caution">
    <text evidence="11">The sequence shown here is derived from an EMBL/GenBank/DDBJ whole genome shotgun (WGS) entry which is preliminary data.</text>
</comment>
<keyword evidence="3" id="KW-0001">2Fe-2S</keyword>
<dbReference type="RefSeq" id="WP_111650184.1">
    <property type="nucleotide sequence ID" value="NZ_JACHWI010000001.1"/>
</dbReference>
<evidence type="ECO:0000256" key="8">
    <source>
        <dbReference type="ARBA" id="ARBA00029586"/>
    </source>
</evidence>
<feature type="region of interest" description="Disordered" evidence="9">
    <location>
        <begin position="53"/>
        <end position="82"/>
    </location>
</feature>
<dbReference type="EMBL" id="QLMJ01000007">
    <property type="protein sequence ID" value="RAK37006.1"/>
    <property type="molecule type" value="Genomic_DNA"/>
</dbReference>
<keyword evidence="4" id="KW-0479">Metal-binding</keyword>
<dbReference type="OrthoDB" id="25106at2"/>
<protein>
    <recommendedName>
        <fullName evidence="2">Cytochrome bc1 complex Rieske iron-sulfur subunit</fullName>
    </recommendedName>
    <alternativeName>
        <fullName evidence="8">Cytochrome bc1 reductase complex subunit QcrA</fullName>
    </alternativeName>
</protein>
<evidence type="ECO:0000313" key="11">
    <source>
        <dbReference type="EMBL" id="RAK37006.1"/>
    </source>
</evidence>
<keyword evidence="6" id="KW-0411">Iron-sulfur</keyword>
<evidence type="ECO:0000256" key="1">
    <source>
        <dbReference type="ARBA" id="ARBA00002494"/>
    </source>
</evidence>
<proteinExistence type="predicted"/>
<dbReference type="GO" id="GO:0004497">
    <property type="term" value="F:monooxygenase activity"/>
    <property type="evidence" value="ECO:0007669"/>
    <property type="project" value="UniProtKB-ARBA"/>
</dbReference>
<dbReference type="SUPFAM" id="SSF50022">
    <property type="entry name" value="ISP domain"/>
    <property type="match status" value="1"/>
</dbReference>
<dbReference type="CDD" id="cd03467">
    <property type="entry name" value="Rieske"/>
    <property type="match status" value="1"/>
</dbReference>
<organism evidence="11 12">
    <name type="scientific">Actinoplanes lutulentus</name>
    <dbReference type="NCBI Taxonomy" id="1287878"/>
    <lineage>
        <taxon>Bacteria</taxon>
        <taxon>Bacillati</taxon>
        <taxon>Actinomycetota</taxon>
        <taxon>Actinomycetes</taxon>
        <taxon>Micromonosporales</taxon>
        <taxon>Micromonosporaceae</taxon>
        <taxon>Actinoplanes</taxon>
    </lineage>
</organism>
<name>A0A327ZE41_9ACTN</name>
<dbReference type="Gene3D" id="2.102.10.10">
    <property type="entry name" value="Rieske [2Fe-2S] iron-sulphur domain"/>
    <property type="match status" value="1"/>
</dbReference>
<accession>A0A327ZE41</accession>
<evidence type="ECO:0000256" key="6">
    <source>
        <dbReference type="ARBA" id="ARBA00023014"/>
    </source>
</evidence>
<evidence type="ECO:0000256" key="9">
    <source>
        <dbReference type="SAM" id="MobiDB-lite"/>
    </source>
</evidence>
<dbReference type="InterPro" id="IPR014349">
    <property type="entry name" value="Rieske_Fe-S_prot"/>
</dbReference>
<keyword evidence="12" id="KW-1185">Reference proteome</keyword>
<dbReference type="GO" id="GO:0046872">
    <property type="term" value="F:metal ion binding"/>
    <property type="evidence" value="ECO:0007669"/>
    <property type="project" value="UniProtKB-KW"/>
</dbReference>
<feature type="domain" description="Rieske" evidence="10">
    <location>
        <begin position="87"/>
        <end position="177"/>
    </location>
</feature>
<evidence type="ECO:0000256" key="2">
    <source>
        <dbReference type="ARBA" id="ARBA00015816"/>
    </source>
</evidence>
<dbReference type="PROSITE" id="PS51296">
    <property type="entry name" value="RIESKE"/>
    <property type="match status" value="1"/>
</dbReference>
<dbReference type="AlphaFoldDB" id="A0A327ZE41"/>
<dbReference type="PANTHER" id="PTHR10134">
    <property type="entry name" value="CYTOCHROME B-C1 COMPLEX SUBUNIT RIESKE, MITOCHONDRIAL"/>
    <property type="match status" value="1"/>
</dbReference>
<keyword evidence="5" id="KW-0408">Iron</keyword>
<comment type="function">
    <text evidence="1">Iron-sulfur subunit of the cytochrome bc1 complex, an essential component of the respiratory electron transport chain required for ATP synthesis. The bc1 complex catalyzes the oxidation of menaquinol and the reduction of cytochrome c in the respiratory chain. The bc1 complex operates through a Q-cycle mechanism that couples electron transfer to generation of the proton gradient that drives ATP synthesis.</text>
</comment>
<evidence type="ECO:0000313" key="12">
    <source>
        <dbReference type="Proteomes" id="UP000249341"/>
    </source>
</evidence>
<dbReference type="GO" id="GO:0051537">
    <property type="term" value="F:2 iron, 2 sulfur cluster binding"/>
    <property type="evidence" value="ECO:0007669"/>
    <property type="project" value="UniProtKB-KW"/>
</dbReference>
<dbReference type="InterPro" id="IPR017941">
    <property type="entry name" value="Rieske_2Fe-2S"/>
</dbReference>
<feature type="compositionally biased region" description="Gly residues" evidence="9">
    <location>
        <begin position="70"/>
        <end position="82"/>
    </location>
</feature>
<reference evidence="11 12" key="1">
    <citation type="submission" date="2018-06" db="EMBL/GenBank/DDBJ databases">
        <title>Genomic Encyclopedia of Type Strains, Phase III (KMG-III): the genomes of soil and plant-associated and newly described type strains.</title>
        <authorList>
            <person name="Whitman W."/>
        </authorList>
    </citation>
    <scope>NUCLEOTIDE SEQUENCE [LARGE SCALE GENOMIC DNA]</scope>
    <source>
        <strain evidence="11 12">CGMCC 4.7090</strain>
    </source>
</reference>
<dbReference type="Pfam" id="PF00355">
    <property type="entry name" value="Rieske"/>
    <property type="match status" value="1"/>
</dbReference>
<dbReference type="InterPro" id="IPR036922">
    <property type="entry name" value="Rieske_2Fe-2S_sf"/>
</dbReference>
<evidence type="ECO:0000259" key="10">
    <source>
        <dbReference type="PROSITE" id="PS51296"/>
    </source>
</evidence>
<dbReference type="GO" id="GO:0016705">
    <property type="term" value="F:oxidoreductase activity, acting on paired donors, with incorporation or reduction of molecular oxygen"/>
    <property type="evidence" value="ECO:0007669"/>
    <property type="project" value="UniProtKB-ARBA"/>
</dbReference>
<evidence type="ECO:0000256" key="5">
    <source>
        <dbReference type="ARBA" id="ARBA00023004"/>
    </source>
</evidence>
<evidence type="ECO:0000256" key="3">
    <source>
        <dbReference type="ARBA" id="ARBA00022714"/>
    </source>
</evidence>
<keyword evidence="7" id="KW-1015">Disulfide bond</keyword>
<dbReference type="Proteomes" id="UP000249341">
    <property type="component" value="Unassembled WGS sequence"/>
</dbReference>
<evidence type="ECO:0000256" key="7">
    <source>
        <dbReference type="ARBA" id="ARBA00023157"/>
    </source>
</evidence>